<feature type="transmembrane region" description="Helical" evidence="7">
    <location>
        <begin position="62"/>
        <end position="83"/>
    </location>
</feature>
<sequence>SGLGALFLMAKPKIHPLWYHEFIPILFFVSSIFAGLSMIILEGTLSHRVLKQHMDKEHAGSFDGLIFGLAKGATISMFAYYFFKVLLFLHEKHWTLMGDFWGYWYLVEVLGLVLVPCVMFAYGVRHRSLGVIRIAAALTLIGIILNRLNISVIAYKWYLPNHYYPSWQEIVVTLMVVLGEVWVFRWIVARMPVMRKADGFS</sequence>
<evidence type="ECO:0000256" key="5">
    <source>
        <dbReference type="ARBA" id="ARBA00022989"/>
    </source>
</evidence>
<feature type="transmembrane region" description="Helical" evidence="7">
    <location>
        <begin position="170"/>
        <end position="188"/>
    </location>
</feature>
<comment type="caution">
    <text evidence="8">The sequence shown here is derived from an EMBL/GenBank/DDBJ whole genome shotgun (WGS) entry which is preliminary data.</text>
</comment>
<dbReference type="AlphaFoldDB" id="X0VN62"/>
<reference evidence="8" key="1">
    <citation type="journal article" date="2014" name="Front. Microbiol.">
        <title>High frequency of phylogenetically diverse reductive dehalogenase-homologous genes in deep subseafloor sedimentary metagenomes.</title>
        <authorList>
            <person name="Kawai M."/>
            <person name="Futagami T."/>
            <person name="Toyoda A."/>
            <person name="Takaki Y."/>
            <person name="Nishi S."/>
            <person name="Hori S."/>
            <person name="Arai W."/>
            <person name="Tsubouchi T."/>
            <person name="Morono Y."/>
            <person name="Uchiyama I."/>
            <person name="Ito T."/>
            <person name="Fujiyama A."/>
            <person name="Inagaki F."/>
            <person name="Takami H."/>
        </authorList>
    </citation>
    <scope>NUCLEOTIDE SEQUENCE</scope>
    <source>
        <strain evidence="8">Expedition CK06-06</strain>
    </source>
</reference>
<protein>
    <recommendedName>
        <fullName evidence="9">Ni/Fe-hydrogenase 2 b-type cytochrome subunit</fullName>
    </recommendedName>
</protein>
<evidence type="ECO:0000256" key="3">
    <source>
        <dbReference type="ARBA" id="ARBA00022475"/>
    </source>
</evidence>
<dbReference type="EMBL" id="BARS01031573">
    <property type="protein sequence ID" value="GAG19685.1"/>
    <property type="molecule type" value="Genomic_DNA"/>
</dbReference>
<evidence type="ECO:0000256" key="7">
    <source>
        <dbReference type="SAM" id="Phobius"/>
    </source>
</evidence>
<comment type="similarity">
    <text evidence="2">Belongs to the NrfD family.</text>
</comment>
<evidence type="ECO:0000256" key="2">
    <source>
        <dbReference type="ARBA" id="ARBA00008929"/>
    </source>
</evidence>
<evidence type="ECO:0008006" key="9">
    <source>
        <dbReference type="Google" id="ProtNLM"/>
    </source>
</evidence>
<feature type="transmembrane region" description="Helical" evidence="7">
    <location>
        <begin position="134"/>
        <end position="158"/>
    </location>
</feature>
<evidence type="ECO:0000313" key="8">
    <source>
        <dbReference type="EMBL" id="GAG19685.1"/>
    </source>
</evidence>
<keyword evidence="5 7" id="KW-1133">Transmembrane helix</keyword>
<accession>X0VN62</accession>
<proteinExistence type="inferred from homology"/>
<keyword evidence="6 7" id="KW-0472">Membrane</keyword>
<keyword evidence="4 7" id="KW-0812">Transmembrane</keyword>
<feature type="transmembrane region" description="Helical" evidence="7">
    <location>
        <begin position="22"/>
        <end position="41"/>
    </location>
</feature>
<gene>
    <name evidence="8" type="ORF">S01H1_49120</name>
</gene>
<keyword evidence="3" id="KW-1003">Cell membrane</keyword>
<dbReference type="InterPro" id="IPR005614">
    <property type="entry name" value="NrfD-like"/>
</dbReference>
<evidence type="ECO:0000256" key="4">
    <source>
        <dbReference type="ARBA" id="ARBA00022692"/>
    </source>
</evidence>
<feature type="non-terminal residue" evidence="8">
    <location>
        <position position="1"/>
    </location>
</feature>
<dbReference type="GO" id="GO:0005886">
    <property type="term" value="C:plasma membrane"/>
    <property type="evidence" value="ECO:0007669"/>
    <property type="project" value="UniProtKB-SubCell"/>
</dbReference>
<name>X0VN62_9ZZZZ</name>
<dbReference type="Pfam" id="PF03916">
    <property type="entry name" value="NrfD"/>
    <property type="match status" value="1"/>
</dbReference>
<feature type="transmembrane region" description="Helical" evidence="7">
    <location>
        <begin position="103"/>
        <end position="122"/>
    </location>
</feature>
<evidence type="ECO:0000256" key="1">
    <source>
        <dbReference type="ARBA" id="ARBA00004651"/>
    </source>
</evidence>
<comment type="subcellular location">
    <subcellularLocation>
        <location evidence="1">Cell membrane</location>
        <topology evidence="1">Multi-pass membrane protein</topology>
    </subcellularLocation>
</comment>
<organism evidence="8">
    <name type="scientific">marine sediment metagenome</name>
    <dbReference type="NCBI Taxonomy" id="412755"/>
    <lineage>
        <taxon>unclassified sequences</taxon>
        <taxon>metagenomes</taxon>
        <taxon>ecological metagenomes</taxon>
    </lineage>
</organism>
<evidence type="ECO:0000256" key="6">
    <source>
        <dbReference type="ARBA" id="ARBA00023136"/>
    </source>
</evidence>